<dbReference type="OrthoDB" id="1099916at2"/>
<gene>
    <name evidence="4" type="ORF">SAMN05192553_10634</name>
</gene>
<evidence type="ECO:0000313" key="4">
    <source>
        <dbReference type="EMBL" id="SEJ60801.1"/>
    </source>
</evidence>
<feature type="transmembrane region" description="Helical" evidence="1">
    <location>
        <begin position="96"/>
        <end position="119"/>
    </location>
</feature>
<evidence type="ECO:0000313" key="5">
    <source>
        <dbReference type="Proteomes" id="UP000199403"/>
    </source>
</evidence>
<reference evidence="5" key="1">
    <citation type="submission" date="2016-10" db="EMBL/GenBank/DDBJ databases">
        <authorList>
            <person name="Varghese N."/>
            <person name="Submissions S."/>
        </authorList>
    </citation>
    <scope>NUCLEOTIDE SEQUENCE [LARGE SCALE GENOMIC DNA]</scope>
    <source>
        <strain evidence="5">IBRC-M 10761</strain>
    </source>
</reference>
<dbReference type="PANTHER" id="PTHR30273:SF2">
    <property type="entry name" value="PROTEIN FECR"/>
    <property type="match status" value="1"/>
</dbReference>
<dbReference type="GO" id="GO:0016989">
    <property type="term" value="F:sigma factor antagonist activity"/>
    <property type="evidence" value="ECO:0007669"/>
    <property type="project" value="TreeGrafter"/>
</dbReference>
<evidence type="ECO:0008006" key="6">
    <source>
        <dbReference type="Google" id="ProtNLM"/>
    </source>
</evidence>
<accession>A0A1H7A5E1</accession>
<dbReference type="Pfam" id="PF04773">
    <property type="entry name" value="FecR"/>
    <property type="match status" value="1"/>
</dbReference>
<dbReference type="EMBL" id="FNZH01000006">
    <property type="protein sequence ID" value="SEJ60801.1"/>
    <property type="molecule type" value="Genomic_DNA"/>
</dbReference>
<organism evidence="4 5">
    <name type="scientific">Cyclobacterium xiamenense</name>
    <dbReference type="NCBI Taxonomy" id="1297121"/>
    <lineage>
        <taxon>Bacteria</taxon>
        <taxon>Pseudomonadati</taxon>
        <taxon>Bacteroidota</taxon>
        <taxon>Cytophagia</taxon>
        <taxon>Cytophagales</taxon>
        <taxon>Cyclobacteriaceae</taxon>
        <taxon>Cyclobacterium</taxon>
    </lineage>
</organism>
<proteinExistence type="predicted"/>
<feature type="domain" description="FecR protein" evidence="2">
    <location>
        <begin position="149"/>
        <end position="233"/>
    </location>
</feature>
<dbReference type="Gene3D" id="2.60.120.1440">
    <property type="match status" value="1"/>
</dbReference>
<evidence type="ECO:0000259" key="2">
    <source>
        <dbReference type="Pfam" id="PF04773"/>
    </source>
</evidence>
<keyword evidence="1" id="KW-1133">Transmembrane helix</keyword>
<keyword evidence="1" id="KW-0472">Membrane</keyword>
<dbReference type="STRING" id="1416801.SAMN05192553_10634"/>
<evidence type="ECO:0000256" key="1">
    <source>
        <dbReference type="SAM" id="Phobius"/>
    </source>
</evidence>
<dbReference type="InterPro" id="IPR006860">
    <property type="entry name" value="FecR"/>
</dbReference>
<dbReference type="PANTHER" id="PTHR30273">
    <property type="entry name" value="PERIPLASMIC SIGNAL SENSOR AND SIGMA FACTOR ACTIVATOR FECR-RELATED"/>
    <property type="match status" value="1"/>
</dbReference>
<dbReference type="AlphaFoldDB" id="A0A1H7A5E1"/>
<sequence>MRYSDYELEDFLMDEFFIQWVKFPDSNNCHFWEKWVQEYPQKREMVLQASVLIRGIHYTQKEAFSDTMYVESFENIIRSTNLPSGNTASTRATSTFLYLFSLRKFVAVLVLGFCCWMGYSLMFQQEELTIAAVEIPLVKKFNPAGIKSLITLSDGSKVYLNAGSSLHYPKQFSAEKREVQLTGEAFFDIQSEADRPFIVSTGSTQIKVLGTSFNVNQGEDGKLAVALVSGKVRVNDEKGNQVNLEPNEMLVMEDGGKFYKTGFDSLEILGWKDKHLVFKMDAFGTVQRKIENWYGVEIQVKGRMPKNWVYTGIYRDELLENVLAGIFHTSGIAYKIEGKKVTIYNRK</sequence>
<dbReference type="PIRSF" id="PIRSF018266">
    <property type="entry name" value="FecR"/>
    <property type="match status" value="1"/>
</dbReference>
<keyword evidence="5" id="KW-1185">Reference proteome</keyword>
<dbReference type="Gene3D" id="3.55.50.30">
    <property type="match status" value="1"/>
</dbReference>
<protein>
    <recommendedName>
        <fullName evidence="6">Ferric-dicitrate binding protein FerR, regulates iron transport through sigma-19</fullName>
    </recommendedName>
</protein>
<dbReference type="Pfam" id="PF16344">
    <property type="entry name" value="FecR_C"/>
    <property type="match status" value="1"/>
</dbReference>
<dbReference type="RefSeq" id="WP_092176998.1">
    <property type="nucleotide sequence ID" value="NZ_FNZH01000006.1"/>
</dbReference>
<dbReference type="InterPro" id="IPR032508">
    <property type="entry name" value="FecR_C"/>
</dbReference>
<feature type="domain" description="Protein FecR C-terminal" evidence="3">
    <location>
        <begin position="276"/>
        <end position="343"/>
    </location>
</feature>
<dbReference type="Proteomes" id="UP000199403">
    <property type="component" value="Unassembled WGS sequence"/>
</dbReference>
<dbReference type="InterPro" id="IPR012373">
    <property type="entry name" value="Ferrdict_sens_TM"/>
</dbReference>
<keyword evidence="1" id="KW-0812">Transmembrane</keyword>
<evidence type="ECO:0000259" key="3">
    <source>
        <dbReference type="Pfam" id="PF16344"/>
    </source>
</evidence>
<name>A0A1H7A5E1_9BACT</name>